<organism evidence="1 2">
    <name type="scientific">Aspergillus costaricaensis CBS 115574</name>
    <dbReference type="NCBI Taxonomy" id="1448317"/>
    <lineage>
        <taxon>Eukaryota</taxon>
        <taxon>Fungi</taxon>
        <taxon>Dikarya</taxon>
        <taxon>Ascomycota</taxon>
        <taxon>Pezizomycotina</taxon>
        <taxon>Eurotiomycetes</taxon>
        <taxon>Eurotiomycetidae</taxon>
        <taxon>Eurotiales</taxon>
        <taxon>Aspergillaceae</taxon>
        <taxon>Aspergillus</taxon>
        <taxon>Aspergillus subgen. Circumdati</taxon>
    </lineage>
</organism>
<protein>
    <submittedName>
        <fullName evidence="1">Uncharacterized protein</fullName>
    </submittedName>
</protein>
<evidence type="ECO:0000313" key="2">
    <source>
        <dbReference type="Proteomes" id="UP000249748"/>
    </source>
</evidence>
<keyword evidence="2" id="KW-1185">Reference proteome</keyword>
<dbReference type="EMBL" id="KZ824538">
    <property type="protein sequence ID" value="RAK92549.1"/>
    <property type="molecule type" value="Genomic_DNA"/>
</dbReference>
<evidence type="ECO:0000313" key="1">
    <source>
        <dbReference type="EMBL" id="RAK92549.1"/>
    </source>
</evidence>
<gene>
    <name evidence="1" type="ORF">BO79DRAFT_251053</name>
</gene>
<reference evidence="1" key="1">
    <citation type="submission" date="2018-02" db="EMBL/GenBank/DDBJ databases">
        <title>The genomes of Aspergillus section Nigri reveals drivers in fungal speciation.</title>
        <authorList>
            <consortium name="DOE Joint Genome Institute"/>
            <person name="Vesth T.C."/>
            <person name="Nybo J."/>
            <person name="Theobald S."/>
            <person name="Brandl J."/>
            <person name="Frisvad J.C."/>
            <person name="Nielsen K.F."/>
            <person name="Lyhne E.K."/>
            <person name="Kogle M.E."/>
            <person name="Kuo A."/>
            <person name="Riley R."/>
            <person name="Clum A."/>
            <person name="Nolan M."/>
            <person name="Lipzen A."/>
            <person name="Salamov A."/>
            <person name="Henrissat B."/>
            <person name="Wiebenga A."/>
            <person name="De vries R.P."/>
            <person name="Grigoriev I.V."/>
            <person name="Mortensen U.H."/>
            <person name="Andersen M.R."/>
            <person name="Baker S.E."/>
        </authorList>
    </citation>
    <scope>NUCLEOTIDE SEQUENCE</scope>
    <source>
        <strain evidence="1">CBS 115574</strain>
    </source>
</reference>
<proteinExistence type="predicted"/>
<dbReference type="Proteomes" id="UP000249748">
    <property type="component" value="Unassembled WGS sequence"/>
</dbReference>
<accession>A0ACD1IPN2</accession>
<sequence length="105" mass="11872">MRAPGVCINTTKTCGQGITLHRAAHTIIMEAQAISADKNQAFSRHHRHGQKFSVVHEYALQDIQADEEERVSISKLFREILGEADEGAHAIHQYTLLVWQCGYRM</sequence>
<name>A0ACD1IPN2_9EURO</name>